<dbReference type="OrthoDB" id="1749738at2759"/>
<protein>
    <submittedName>
        <fullName evidence="1">Uncharacterized protein</fullName>
    </submittedName>
</protein>
<evidence type="ECO:0000313" key="1">
    <source>
        <dbReference type="EMBL" id="CAH9069621.1"/>
    </source>
</evidence>
<comment type="caution">
    <text evidence="1">The sequence shown here is derived from an EMBL/GenBank/DDBJ whole genome shotgun (WGS) entry which is preliminary data.</text>
</comment>
<gene>
    <name evidence="1" type="ORF">CEURO_LOCUS3300</name>
</gene>
<reference evidence="1" key="1">
    <citation type="submission" date="2022-07" db="EMBL/GenBank/DDBJ databases">
        <authorList>
            <person name="Macas J."/>
            <person name="Novak P."/>
            <person name="Neumann P."/>
        </authorList>
    </citation>
    <scope>NUCLEOTIDE SEQUENCE</scope>
</reference>
<organism evidence="1 2">
    <name type="scientific">Cuscuta europaea</name>
    <name type="common">European dodder</name>
    <dbReference type="NCBI Taxonomy" id="41803"/>
    <lineage>
        <taxon>Eukaryota</taxon>
        <taxon>Viridiplantae</taxon>
        <taxon>Streptophyta</taxon>
        <taxon>Embryophyta</taxon>
        <taxon>Tracheophyta</taxon>
        <taxon>Spermatophyta</taxon>
        <taxon>Magnoliopsida</taxon>
        <taxon>eudicotyledons</taxon>
        <taxon>Gunneridae</taxon>
        <taxon>Pentapetalae</taxon>
        <taxon>asterids</taxon>
        <taxon>lamiids</taxon>
        <taxon>Solanales</taxon>
        <taxon>Convolvulaceae</taxon>
        <taxon>Cuscuteae</taxon>
        <taxon>Cuscuta</taxon>
        <taxon>Cuscuta subgen. Cuscuta</taxon>
    </lineage>
</organism>
<dbReference type="AlphaFoldDB" id="A0A9P0YMW3"/>
<name>A0A9P0YMW3_CUSEU</name>
<proteinExistence type="predicted"/>
<keyword evidence="2" id="KW-1185">Reference proteome</keyword>
<dbReference type="Proteomes" id="UP001152484">
    <property type="component" value="Unassembled WGS sequence"/>
</dbReference>
<dbReference type="EMBL" id="CAMAPE010000005">
    <property type="protein sequence ID" value="CAH9069621.1"/>
    <property type="molecule type" value="Genomic_DNA"/>
</dbReference>
<accession>A0A9P0YMW3</accession>
<sequence>MIAHEQFMLFGEGIEDALEVMKDFVNLSDIDMVSCLILLWCLDYSKKKICISMCVHIFVPIVQTKHMYVIRANLKTQKIDNLDNSSAKGDRYGKMAENIRDMVLEYVKYDPLDAKGAMLRNVKQKRLLMTRRDEKNTDDYGIYCMRHMKTYKGEGVQAWECGLKKNDRRQIASLRLKYIADMLCADVNELKTEVLMRARDYEKKKKEEKKAGNWKEEINNI</sequence>
<evidence type="ECO:0000313" key="2">
    <source>
        <dbReference type="Proteomes" id="UP001152484"/>
    </source>
</evidence>
<dbReference type="Gene3D" id="3.40.395.10">
    <property type="entry name" value="Adenoviral Proteinase, Chain A"/>
    <property type="match status" value="1"/>
</dbReference>